<name>A0A7C4ATE6_9BACT</name>
<dbReference type="SUPFAM" id="SSF51338">
    <property type="entry name" value="Composite domain of metallo-dependent hydrolases"/>
    <property type="match status" value="1"/>
</dbReference>
<evidence type="ECO:0000313" key="7">
    <source>
        <dbReference type="EMBL" id="HGH62003.1"/>
    </source>
</evidence>
<comment type="function">
    <text evidence="2">Catalyzes the reversible cyclization of carbamoyl aspartate to dihydroorotate.</text>
</comment>
<comment type="similarity">
    <text evidence="3">Belongs to the metallo-dependent hydrolases superfamily. DHOase family. Class I DHOase subfamily.</text>
</comment>
<dbReference type="GO" id="GO:0046872">
    <property type="term" value="F:metal ion binding"/>
    <property type="evidence" value="ECO:0007669"/>
    <property type="project" value="UniProtKB-KW"/>
</dbReference>
<protein>
    <recommendedName>
        <fullName evidence="6">Amidohydrolase-related domain-containing protein</fullName>
    </recommendedName>
</protein>
<comment type="cofactor">
    <cofactor evidence="1">
        <name>Zn(2+)</name>
        <dbReference type="ChEBI" id="CHEBI:29105"/>
    </cofactor>
</comment>
<dbReference type="GO" id="GO:0006145">
    <property type="term" value="P:purine nucleobase catabolic process"/>
    <property type="evidence" value="ECO:0007669"/>
    <property type="project" value="TreeGrafter"/>
</dbReference>
<dbReference type="InterPro" id="IPR006680">
    <property type="entry name" value="Amidohydro-rel"/>
</dbReference>
<sequence>MICCRLLPCLVARSFVPRGRSLEPIEITALDGLALLPDGLKQVRIRIESGKIASVVETDIVDSTGQIIFPGFIDLHVHAREYFQANKDDPTSQAVWNAMTAKETFATAGAAAINGGVTLFVAMPNDPEPPDCESSYARKQELSLTSGCPVEVAAAVTSGSEPWDDLLYKVYLDPKPSPVSFQRWQDLRTVVARYARCRLMFHAEDPEFIASQTESGPRWKTRPPDAEFRAVDRILDLTAKFGLRAHICHISTRKAVELIENYNRYSSLKVTSEATPHHLFFSVSPKGVVGAMGEPEAQELFECNPPLRSEDDRLFLLESLRSGSVDCLASDHAPHTIEDKHNGAPGVPHLDTYGPFVGWLMHHCGFTPQRVAEITSTAPARILPPHWQERLGAIQEGYSGTFTILDMNHPSRVEGAQIVGRGELRSRCKWSPFSGFTFPAMVRRTIVAGKCYQFGDEA</sequence>
<evidence type="ECO:0000256" key="5">
    <source>
        <dbReference type="ARBA" id="ARBA00022801"/>
    </source>
</evidence>
<dbReference type="GO" id="GO:0005737">
    <property type="term" value="C:cytoplasm"/>
    <property type="evidence" value="ECO:0007669"/>
    <property type="project" value="TreeGrafter"/>
</dbReference>
<dbReference type="PANTHER" id="PTHR43668:SF4">
    <property type="entry name" value="ALLANTOINASE"/>
    <property type="match status" value="1"/>
</dbReference>
<proteinExistence type="inferred from homology"/>
<dbReference type="EMBL" id="DTGT01000392">
    <property type="protein sequence ID" value="HGH62003.1"/>
    <property type="molecule type" value="Genomic_DNA"/>
</dbReference>
<evidence type="ECO:0000256" key="3">
    <source>
        <dbReference type="ARBA" id="ARBA00010286"/>
    </source>
</evidence>
<evidence type="ECO:0000256" key="2">
    <source>
        <dbReference type="ARBA" id="ARBA00002368"/>
    </source>
</evidence>
<dbReference type="PROSITE" id="PS00483">
    <property type="entry name" value="DIHYDROOROTASE_2"/>
    <property type="match status" value="1"/>
</dbReference>
<dbReference type="InterPro" id="IPR050138">
    <property type="entry name" value="DHOase/Allantoinase_Hydrolase"/>
</dbReference>
<evidence type="ECO:0000256" key="4">
    <source>
        <dbReference type="ARBA" id="ARBA00022723"/>
    </source>
</evidence>
<organism evidence="7">
    <name type="scientific">Desulfomonile tiedjei</name>
    <dbReference type="NCBI Taxonomy" id="2358"/>
    <lineage>
        <taxon>Bacteria</taxon>
        <taxon>Pseudomonadati</taxon>
        <taxon>Thermodesulfobacteriota</taxon>
        <taxon>Desulfomonilia</taxon>
        <taxon>Desulfomonilales</taxon>
        <taxon>Desulfomonilaceae</taxon>
        <taxon>Desulfomonile</taxon>
    </lineage>
</organism>
<dbReference type="SUPFAM" id="SSF51556">
    <property type="entry name" value="Metallo-dependent hydrolases"/>
    <property type="match status" value="1"/>
</dbReference>
<comment type="caution">
    <text evidence="7">The sequence shown here is derived from an EMBL/GenBank/DDBJ whole genome shotgun (WGS) entry which is preliminary data.</text>
</comment>
<evidence type="ECO:0000259" key="6">
    <source>
        <dbReference type="Pfam" id="PF01979"/>
    </source>
</evidence>
<gene>
    <name evidence="7" type="ORF">ENV54_11985</name>
</gene>
<reference evidence="7" key="1">
    <citation type="journal article" date="2020" name="mSystems">
        <title>Genome- and Community-Level Interaction Insights into Carbon Utilization and Element Cycling Functions of Hydrothermarchaeota in Hydrothermal Sediment.</title>
        <authorList>
            <person name="Zhou Z."/>
            <person name="Liu Y."/>
            <person name="Xu W."/>
            <person name="Pan J."/>
            <person name="Luo Z.H."/>
            <person name="Li M."/>
        </authorList>
    </citation>
    <scope>NUCLEOTIDE SEQUENCE [LARGE SCALE GENOMIC DNA]</scope>
    <source>
        <strain evidence="7">SpSt-769</strain>
    </source>
</reference>
<dbReference type="InterPro" id="IPR011059">
    <property type="entry name" value="Metal-dep_hydrolase_composite"/>
</dbReference>
<accession>A0A7C4ATE6</accession>
<dbReference type="Pfam" id="PF01979">
    <property type="entry name" value="Amidohydro_1"/>
    <property type="match status" value="1"/>
</dbReference>
<dbReference type="PANTHER" id="PTHR43668">
    <property type="entry name" value="ALLANTOINASE"/>
    <property type="match status" value="1"/>
</dbReference>
<dbReference type="GO" id="GO:0004038">
    <property type="term" value="F:allantoinase activity"/>
    <property type="evidence" value="ECO:0007669"/>
    <property type="project" value="TreeGrafter"/>
</dbReference>
<dbReference type="AlphaFoldDB" id="A0A7C4ATE6"/>
<evidence type="ECO:0000256" key="1">
    <source>
        <dbReference type="ARBA" id="ARBA00001947"/>
    </source>
</evidence>
<keyword evidence="5" id="KW-0378">Hydrolase</keyword>
<keyword evidence="4" id="KW-0479">Metal-binding</keyword>
<dbReference type="Gene3D" id="3.20.20.140">
    <property type="entry name" value="Metal-dependent hydrolases"/>
    <property type="match status" value="1"/>
</dbReference>
<dbReference type="InterPro" id="IPR002195">
    <property type="entry name" value="Dihydroorotase_CS"/>
</dbReference>
<dbReference type="InterPro" id="IPR032466">
    <property type="entry name" value="Metal_Hydrolase"/>
</dbReference>
<feature type="domain" description="Amidohydrolase-related" evidence="6">
    <location>
        <begin position="67"/>
        <end position="450"/>
    </location>
</feature>